<keyword evidence="4" id="KW-0004">4Fe-4S</keyword>
<dbReference type="InterPro" id="IPR005839">
    <property type="entry name" value="Methylthiotransferase"/>
</dbReference>
<evidence type="ECO:0000256" key="15">
    <source>
        <dbReference type="ARBA" id="ARBA00069898"/>
    </source>
</evidence>
<evidence type="ECO:0000256" key="2">
    <source>
        <dbReference type="ARBA" id="ARBA00002399"/>
    </source>
</evidence>
<keyword evidence="7" id="KW-0949">S-adenosyl-L-methionine</keyword>
<dbReference type="SFLD" id="SFLDF00295">
    <property type="entry name" value="threonylcarbamoyladenosine_tRN"/>
    <property type="match status" value="1"/>
</dbReference>
<dbReference type="PROSITE" id="PS50926">
    <property type="entry name" value="TRAM"/>
    <property type="match status" value="1"/>
</dbReference>
<evidence type="ECO:0000256" key="1">
    <source>
        <dbReference type="ARBA" id="ARBA00001966"/>
    </source>
</evidence>
<feature type="domain" description="TRAM" evidence="16">
    <location>
        <begin position="367"/>
        <end position="433"/>
    </location>
</feature>
<dbReference type="FunFam" id="3.40.50.12160:FF:000004">
    <property type="entry name" value="Threonylcarbamoyladenosine tRNA methylthiotransferase MtaB"/>
    <property type="match status" value="1"/>
</dbReference>
<keyword evidence="9" id="KW-0479">Metal-binding</keyword>
<dbReference type="InterPro" id="IPR006467">
    <property type="entry name" value="MiaB-like_bact"/>
</dbReference>
<evidence type="ECO:0000256" key="14">
    <source>
        <dbReference type="ARBA" id="ARBA00061574"/>
    </source>
</evidence>
<dbReference type="SFLD" id="SFLDS00029">
    <property type="entry name" value="Radical_SAM"/>
    <property type="match status" value="1"/>
</dbReference>
<dbReference type="CDD" id="cd01335">
    <property type="entry name" value="Radical_SAM"/>
    <property type="match status" value="1"/>
</dbReference>
<dbReference type="InterPro" id="IPR006638">
    <property type="entry name" value="Elp3/MiaA/NifB-like_rSAM"/>
</dbReference>
<dbReference type="FunFam" id="3.80.30.20:FF:000001">
    <property type="entry name" value="tRNA-2-methylthio-N(6)-dimethylallyladenosine synthase 2"/>
    <property type="match status" value="1"/>
</dbReference>
<evidence type="ECO:0000256" key="13">
    <source>
        <dbReference type="ARBA" id="ARBA00051661"/>
    </source>
</evidence>
<keyword evidence="11" id="KW-0411">Iron-sulfur</keyword>
<feature type="domain" description="MTTase N-terminal" evidence="17">
    <location>
        <begin position="2"/>
        <end position="114"/>
    </location>
</feature>
<dbReference type="SFLD" id="SFLDG01082">
    <property type="entry name" value="B12-binding_domain_containing"/>
    <property type="match status" value="1"/>
</dbReference>
<dbReference type="PROSITE" id="PS51918">
    <property type="entry name" value="RADICAL_SAM"/>
    <property type="match status" value="1"/>
</dbReference>
<dbReference type="SFLD" id="SFLDG01061">
    <property type="entry name" value="methylthiotransferase"/>
    <property type="match status" value="1"/>
</dbReference>
<proteinExistence type="inferred from homology"/>
<evidence type="ECO:0000256" key="3">
    <source>
        <dbReference type="ARBA" id="ARBA00013273"/>
    </source>
</evidence>
<keyword evidence="5" id="KW-0963">Cytoplasm</keyword>
<protein>
    <recommendedName>
        <fullName evidence="15">Threonylcarbamoyladenosine tRNA methylthiotransferase MtaB</fullName>
        <ecNumber evidence="3">2.8.4.5</ecNumber>
    </recommendedName>
    <alternativeName>
        <fullName evidence="12">tRNA-t(6)A37 methylthiotransferase</fullName>
    </alternativeName>
</protein>
<dbReference type="Gene3D" id="3.80.30.20">
    <property type="entry name" value="tm_1862 like domain"/>
    <property type="match status" value="1"/>
</dbReference>
<evidence type="ECO:0000259" key="16">
    <source>
        <dbReference type="PROSITE" id="PS50926"/>
    </source>
</evidence>
<dbReference type="NCBIfam" id="TIGR01579">
    <property type="entry name" value="MiaB-like-C"/>
    <property type="match status" value="1"/>
</dbReference>
<keyword evidence="6" id="KW-0808">Transferase</keyword>
<organism evidence="19 20">
    <name type="scientific">Mammaliicoccus sciuri</name>
    <name type="common">Staphylococcus sciuri</name>
    <dbReference type="NCBI Taxonomy" id="1296"/>
    <lineage>
        <taxon>Bacteria</taxon>
        <taxon>Bacillati</taxon>
        <taxon>Bacillota</taxon>
        <taxon>Bacilli</taxon>
        <taxon>Bacillales</taxon>
        <taxon>Staphylococcaceae</taxon>
        <taxon>Mammaliicoccus</taxon>
    </lineage>
</organism>
<reference evidence="19" key="1">
    <citation type="submission" date="2021-02" db="EMBL/GenBank/DDBJ databases">
        <title>cfr and optrA-positive Staphylococcus spp.</title>
        <authorList>
            <person name="Chen L."/>
        </authorList>
    </citation>
    <scope>NUCLEOTIDE SEQUENCE</scope>
    <source>
        <strain evidence="19">GDQ20D70P</strain>
    </source>
</reference>
<evidence type="ECO:0000256" key="11">
    <source>
        <dbReference type="ARBA" id="ARBA00023014"/>
    </source>
</evidence>
<dbReference type="PANTHER" id="PTHR11918:SF45">
    <property type="entry name" value="THREONYLCARBAMOYLADENOSINE TRNA METHYLTHIOTRANSFERASE"/>
    <property type="match status" value="1"/>
</dbReference>
<dbReference type="Pfam" id="PF00919">
    <property type="entry name" value="UPF0004"/>
    <property type="match status" value="1"/>
</dbReference>
<dbReference type="InterPro" id="IPR058240">
    <property type="entry name" value="rSAM_sf"/>
</dbReference>
<evidence type="ECO:0000256" key="7">
    <source>
        <dbReference type="ARBA" id="ARBA00022691"/>
    </source>
</evidence>
<dbReference type="InterPro" id="IPR023404">
    <property type="entry name" value="rSAM_horseshoe"/>
</dbReference>
<dbReference type="InterPro" id="IPR038135">
    <property type="entry name" value="Methylthiotransferase_N_sf"/>
</dbReference>
<dbReference type="PANTHER" id="PTHR11918">
    <property type="entry name" value="RADICAL SAM PROTEINS"/>
    <property type="match status" value="1"/>
</dbReference>
<dbReference type="PROSITE" id="PS51449">
    <property type="entry name" value="MTTASE_N"/>
    <property type="match status" value="1"/>
</dbReference>
<keyword evidence="10" id="KW-0408">Iron</keyword>
<gene>
    <name evidence="19" type="primary">mtaB</name>
    <name evidence="19" type="ORF">JRU67_06860</name>
</gene>
<dbReference type="EC" id="2.8.4.5" evidence="3"/>
<evidence type="ECO:0000256" key="10">
    <source>
        <dbReference type="ARBA" id="ARBA00023004"/>
    </source>
</evidence>
<name>A0AB37HP03_MAMSC</name>
<dbReference type="SMART" id="SM00729">
    <property type="entry name" value="Elp3"/>
    <property type="match status" value="1"/>
</dbReference>
<evidence type="ECO:0000259" key="18">
    <source>
        <dbReference type="PROSITE" id="PS51918"/>
    </source>
</evidence>
<feature type="domain" description="Radical SAM core" evidence="18">
    <location>
        <begin position="139"/>
        <end position="368"/>
    </location>
</feature>
<evidence type="ECO:0000259" key="17">
    <source>
        <dbReference type="PROSITE" id="PS51449"/>
    </source>
</evidence>
<evidence type="ECO:0000256" key="4">
    <source>
        <dbReference type="ARBA" id="ARBA00022485"/>
    </source>
</evidence>
<comment type="function">
    <text evidence="2">Catalyzes the methylthiolation of N6-threonylcarbamoyladenosine (t(6)A), leading to the formation of 2-methylthio-N6-threonylcarbamoyladenosine (ms(2)t(6)A) at position 37 in tRNAs that read codons beginning with adenine.</text>
</comment>
<evidence type="ECO:0000313" key="19">
    <source>
        <dbReference type="EMBL" id="QRN92486.1"/>
    </source>
</evidence>
<comment type="cofactor">
    <cofactor evidence="1">
        <name>[4Fe-4S] cluster</name>
        <dbReference type="ChEBI" id="CHEBI:49883"/>
    </cofactor>
</comment>
<sequence>MATVAFHTLGCKVNHYETEAIWQLFKENDYERVDFETNADVFIINTCTVTNTGDKKSRQVIRRAIRKNPDAVVCVTGCYAQTSPAEIMAIPGVDIVVGTQDRHKLISYIEDYKQSRQPINGVGNIMKNRKYEELEVPYFTDRTRASLKIQEGCNNFCTFCIIPWARGLMRSRDPEQVVSQATTLVNSGYKEIVLTGIHTGGYGEDLKDYNLAQLLRDLEQVENLERIRISSIEASQLTDEVIDVIDKSTKVVRHLHIPLQSGSDTVLKRMRRKYTMAHFSERLQKLHKALPGLAVTSDVIVGFPAETEEEFQETYDFIVKHQFSELHVFPYSMRTGTPAARMTDQIDEEVKNERVHRLIELSNQLAKDYASKFDQTVLEVIPEEKGSTDGKLVGYADNYMKIEFEGDESLIGELVKVKVITPGYPINKGKLVKVVDHATNKDERLVAY</sequence>
<evidence type="ECO:0000256" key="9">
    <source>
        <dbReference type="ARBA" id="ARBA00022723"/>
    </source>
</evidence>
<dbReference type="RefSeq" id="WP_103360656.1">
    <property type="nucleotide sequence ID" value="NZ_CP065795.1"/>
</dbReference>
<evidence type="ECO:0000256" key="6">
    <source>
        <dbReference type="ARBA" id="ARBA00022679"/>
    </source>
</evidence>
<evidence type="ECO:0000256" key="12">
    <source>
        <dbReference type="ARBA" id="ARBA00031213"/>
    </source>
</evidence>
<comment type="catalytic activity">
    <reaction evidence="13">
        <text>N(6)-L-threonylcarbamoyladenosine(37) in tRNA + (sulfur carrier)-SH + AH2 + 2 S-adenosyl-L-methionine = 2-methylsulfanyl-N(6)-L-threonylcarbamoyladenosine(37) in tRNA + (sulfur carrier)-H + 5'-deoxyadenosine + L-methionine + A + S-adenosyl-L-homocysteine + 2 H(+)</text>
        <dbReference type="Rhea" id="RHEA:37075"/>
        <dbReference type="Rhea" id="RHEA-COMP:10163"/>
        <dbReference type="Rhea" id="RHEA-COMP:11092"/>
        <dbReference type="Rhea" id="RHEA-COMP:14737"/>
        <dbReference type="Rhea" id="RHEA-COMP:14739"/>
        <dbReference type="ChEBI" id="CHEBI:13193"/>
        <dbReference type="ChEBI" id="CHEBI:15378"/>
        <dbReference type="ChEBI" id="CHEBI:17319"/>
        <dbReference type="ChEBI" id="CHEBI:17499"/>
        <dbReference type="ChEBI" id="CHEBI:29917"/>
        <dbReference type="ChEBI" id="CHEBI:57844"/>
        <dbReference type="ChEBI" id="CHEBI:57856"/>
        <dbReference type="ChEBI" id="CHEBI:59789"/>
        <dbReference type="ChEBI" id="CHEBI:64428"/>
        <dbReference type="ChEBI" id="CHEBI:74418"/>
        <dbReference type="ChEBI" id="CHEBI:74420"/>
        <dbReference type="EC" id="2.8.4.5"/>
    </reaction>
</comment>
<dbReference type="Pfam" id="PF04055">
    <property type="entry name" value="Radical_SAM"/>
    <property type="match status" value="1"/>
</dbReference>
<dbReference type="GO" id="GO:0035598">
    <property type="term" value="F:tRNA (N(6)-L-threonylcarbamoyladenosine(37)-C(2))-methylthiotransferase activity"/>
    <property type="evidence" value="ECO:0007669"/>
    <property type="project" value="UniProtKB-EC"/>
</dbReference>
<dbReference type="Gene3D" id="3.40.50.12160">
    <property type="entry name" value="Methylthiotransferase, N-terminal domain"/>
    <property type="match status" value="1"/>
</dbReference>
<dbReference type="GO" id="GO:0051539">
    <property type="term" value="F:4 iron, 4 sulfur cluster binding"/>
    <property type="evidence" value="ECO:0007669"/>
    <property type="project" value="UniProtKB-KW"/>
</dbReference>
<evidence type="ECO:0000256" key="8">
    <source>
        <dbReference type="ARBA" id="ARBA00022694"/>
    </source>
</evidence>
<dbReference type="AlphaFoldDB" id="A0AB37HP03"/>
<dbReference type="GO" id="GO:0046872">
    <property type="term" value="F:metal ion binding"/>
    <property type="evidence" value="ECO:0007669"/>
    <property type="project" value="UniProtKB-KW"/>
</dbReference>
<dbReference type="InterPro" id="IPR013848">
    <property type="entry name" value="Methylthiotransferase_N"/>
</dbReference>
<evidence type="ECO:0000256" key="5">
    <source>
        <dbReference type="ARBA" id="ARBA00022490"/>
    </source>
</evidence>
<dbReference type="Proteomes" id="UP000640299">
    <property type="component" value="Chromosome"/>
</dbReference>
<dbReference type="InterPro" id="IPR020612">
    <property type="entry name" value="Methylthiotransferase_CS"/>
</dbReference>
<keyword evidence="8" id="KW-0819">tRNA processing</keyword>
<dbReference type="EMBL" id="CP069389">
    <property type="protein sequence ID" value="QRN92486.1"/>
    <property type="molecule type" value="Genomic_DNA"/>
</dbReference>
<dbReference type="PROSITE" id="PS01278">
    <property type="entry name" value="MTTASE_RADICAL"/>
    <property type="match status" value="1"/>
</dbReference>
<evidence type="ECO:0000313" key="20">
    <source>
        <dbReference type="Proteomes" id="UP000640299"/>
    </source>
</evidence>
<dbReference type="InterPro" id="IPR007197">
    <property type="entry name" value="rSAM"/>
</dbReference>
<dbReference type="NCBIfam" id="TIGR00089">
    <property type="entry name" value="MiaB/RimO family radical SAM methylthiotransferase"/>
    <property type="match status" value="1"/>
</dbReference>
<comment type="similarity">
    <text evidence="14">Belongs to the methylthiotransferase family. MtaB subfamily.</text>
</comment>
<dbReference type="InterPro" id="IPR034557">
    <property type="entry name" value="ThrcA_tRNA_MEthiotransferase"/>
</dbReference>
<dbReference type="SUPFAM" id="SSF102114">
    <property type="entry name" value="Radical SAM enzymes"/>
    <property type="match status" value="1"/>
</dbReference>
<accession>A0AB37HP03</accession>
<dbReference type="InterPro" id="IPR002792">
    <property type="entry name" value="TRAM_dom"/>
</dbReference>